<evidence type="ECO:0000313" key="3">
    <source>
        <dbReference type="Proteomes" id="UP001501337"/>
    </source>
</evidence>
<gene>
    <name evidence="2" type="ORF">GCM10022278_12180</name>
</gene>
<protein>
    <submittedName>
        <fullName evidence="2">EAL domain-containing protein</fullName>
    </submittedName>
</protein>
<dbReference type="SMART" id="SM00052">
    <property type="entry name" value="EAL"/>
    <property type="match status" value="1"/>
</dbReference>
<reference evidence="3" key="1">
    <citation type="journal article" date="2019" name="Int. J. Syst. Evol. Microbiol.">
        <title>The Global Catalogue of Microorganisms (GCM) 10K type strain sequencing project: providing services to taxonomists for standard genome sequencing and annotation.</title>
        <authorList>
            <consortium name="The Broad Institute Genomics Platform"/>
            <consortium name="The Broad Institute Genome Sequencing Center for Infectious Disease"/>
            <person name="Wu L."/>
            <person name="Ma J."/>
        </authorList>
    </citation>
    <scope>NUCLEOTIDE SEQUENCE [LARGE SCALE GENOMIC DNA]</scope>
    <source>
        <strain evidence="3">JCM 17555</strain>
    </source>
</reference>
<dbReference type="PANTHER" id="PTHR33121:SF15">
    <property type="entry name" value="BLUE LIGHT- AND TEMPERATURE-REGULATED ANTIREPRESSOR BLUF"/>
    <property type="match status" value="1"/>
</dbReference>
<dbReference type="RefSeq" id="WP_344804347.1">
    <property type="nucleotide sequence ID" value="NZ_BAABBO010000007.1"/>
</dbReference>
<dbReference type="InterPro" id="IPR035919">
    <property type="entry name" value="EAL_sf"/>
</dbReference>
<dbReference type="InterPro" id="IPR050706">
    <property type="entry name" value="Cyclic-di-GMP_PDE-like"/>
</dbReference>
<name>A0ABP7NVU9_9GAMM</name>
<comment type="caution">
    <text evidence="2">The sequence shown here is derived from an EMBL/GenBank/DDBJ whole genome shotgun (WGS) entry which is preliminary data.</text>
</comment>
<accession>A0ABP7NVU9</accession>
<evidence type="ECO:0000259" key="1">
    <source>
        <dbReference type="PROSITE" id="PS50883"/>
    </source>
</evidence>
<feature type="domain" description="EAL" evidence="1">
    <location>
        <begin position="9"/>
        <end position="254"/>
    </location>
</feature>
<proteinExistence type="predicted"/>
<dbReference type="PANTHER" id="PTHR33121">
    <property type="entry name" value="CYCLIC DI-GMP PHOSPHODIESTERASE PDEF"/>
    <property type="match status" value="1"/>
</dbReference>
<dbReference type="PROSITE" id="PS50883">
    <property type="entry name" value="EAL"/>
    <property type="match status" value="1"/>
</dbReference>
<dbReference type="Pfam" id="PF00563">
    <property type="entry name" value="EAL"/>
    <property type="match status" value="1"/>
</dbReference>
<dbReference type="Gene3D" id="3.20.20.450">
    <property type="entry name" value="EAL domain"/>
    <property type="match status" value="1"/>
</dbReference>
<sequence length="254" mass="28559">MNKPVDFKALSCKQCIESVDLGFEFTMAFQPIVAWASKTIFGYEALCRGLNNESAWSVIQQVNESNRYRFDQVCRVKAIALAAKLEIPSVLSINFFPNAVYKPELCIRTTLEAAKICGFPIERILFEFTEAEKLTSTSHVKQIVESYREMGFKTATDDFGSGHSGLNMLADYQTDIIKFDMALVRNIDSDLVRQKIVKHCVNLCLDLGITPLAEGIETKAEMEVLQSLGIDLMQGYYFAKPGFECLPEVDFDQA</sequence>
<evidence type="ECO:0000313" key="2">
    <source>
        <dbReference type="EMBL" id="GAA3955160.1"/>
    </source>
</evidence>
<dbReference type="InterPro" id="IPR001633">
    <property type="entry name" value="EAL_dom"/>
</dbReference>
<keyword evidence="3" id="KW-1185">Reference proteome</keyword>
<dbReference type="CDD" id="cd01948">
    <property type="entry name" value="EAL"/>
    <property type="match status" value="1"/>
</dbReference>
<dbReference type="SUPFAM" id="SSF141868">
    <property type="entry name" value="EAL domain-like"/>
    <property type="match status" value="1"/>
</dbReference>
<dbReference type="EMBL" id="BAABBO010000007">
    <property type="protein sequence ID" value="GAA3955160.1"/>
    <property type="molecule type" value="Genomic_DNA"/>
</dbReference>
<dbReference type="Proteomes" id="UP001501337">
    <property type="component" value="Unassembled WGS sequence"/>
</dbReference>
<organism evidence="2 3">
    <name type="scientific">Allohahella marinimesophila</name>
    <dbReference type="NCBI Taxonomy" id="1054972"/>
    <lineage>
        <taxon>Bacteria</taxon>
        <taxon>Pseudomonadati</taxon>
        <taxon>Pseudomonadota</taxon>
        <taxon>Gammaproteobacteria</taxon>
        <taxon>Oceanospirillales</taxon>
        <taxon>Hahellaceae</taxon>
        <taxon>Allohahella</taxon>
    </lineage>
</organism>